<sequence length="130" mass="14329">MNDNKKRLKNPDKLKAINPSGATDQNFFDQVFEITRQIPKGRVTSYGAIAKCIGTGKSARLVGWAMNGSGKAKPKVPAHRVVNSIGVLSGKLAFKTPTLMEELLAKEGVKVKNDKVVDFKKVFWNPMEEL</sequence>
<name>A0ABS9SNJ2_9BACT</name>
<dbReference type="InterPro" id="IPR052520">
    <property type="entry name" value="ATL_DNA_repair"/>
</dbReference>
<gene>
    <name evidence="3" type="ORF">MKP09_18270</name>
</gene>
<dbReference type="InterPro" id="IPR014048">
    <property type="entry name" value="MethylDNA_cys_MeTrfase_DNA-bd"/>
</dbReference>
<comment type="caution">
    <text evidence="3">The sequence shown here is derived from an EMBL/GenBank/DDBJ whole genome shotgun (WGS) entry which is preliminary data.</text>
</comment>
<dbReference type="Pfam" id="PF01035">
    <property type="entry name" value="DNA_binding_1"/>
    <property type="match status" value="1"/>
</dbReference>
<proteinExistence type="predicted"/>
<dbReference type="Gene3D" id="1.10.10.10">
    <property type="entry name" value="Winged helix-like DNA-binding domain superfamily/Winged helix DNA-binding domain"/>
    <property type="match status" value="1"/>
</dbReference>
<evidence type="ECO:0000259" key="2">
    <source>
        <dbReference type="Pfam" id="PF01035"/>
    </source>
</evidence>
<dbReference type="EMBL" id="JAKWBL010000004">
    <property type="protein sequence ID" value="MCH5599719.1"/>
    <property type="molecule type" value="Genomic_DNA"/>
</dbReference>
<feature type="domain" description="Methylated-DNA-[protein]-cysteine S-methyltransferase DNA binding" evidence="2">
    <location>
        <begin position="26"/>
        <end position="109"/>
    </location>
</feature>
<dbReference type="CDD" id="cd06445">
    <property type="entry name" value="ATase"/>
    <property type="match status" value="1"/>
</dbReference>
<evidence type="ECO:0000313" key="3">
    <source>
        <dbReference type="EMBL" id="MCH5599719.1"/>
    </source>
</evidence>
<accession>A0ABS9SNJ2</accession>
<dbReference type="InterPro" id="IPR036217">
    <property type="entry name" value="MethylDNA_cys_MeTrfase_DNAb"/>
</dbReference>
<protein>
    <submittedName>
        <fullName evidence="3">MGMT family protein</fullName>
    </submittedName>
</protein>
<reference evidence="3 4" key="1">
    <citation type="submission" date="2022-02" db="EMBL/GenBank/DDBJ databases">
        <authorList>
            <person name="Min J."/>
        </authorList>
    </citation>
    <scope>NUCLEOTIDE SEQUENCE [LARGE SCALE GENOMIC DNA]</scope>
    <source>
        <strain evidence="3 4">GR10-1</strain>
    </source>
</reference>
<evidence type="ECO:0000256" key="1">
    <source>
        <dbReference type="ARBA" id="ARBA00022763"/>
    </source>
</evidence>
<keyword evidence="1" id="KW-0227">DNA damage</keyword>
<evidence type="ECO:0000313" key="4">
    <source>
        <dbReference type="Proteomes" id="UP001202248"/>
    </source>
</evidence>
<dbReference type="PANTHER" id="PTHR42942:SF1">
    <property type="entry name" value="ALKYLTRANSFERASE-LIKE PROTEIN 1"/>
    <property type="match status" value="1"/>
</dbReference>
<dbReference type="InterPro" id="IPR036388">
    <property type="entry name" value="WH-like_DNA-bd_sf"/>
</dbReference>
<dbReference type="PANTHER" id="PTHR42942">
    <property type="entry name" value="6-O-METHYLGUANINE DNA METHYLTRANSFERASE"/>
    <property type="match status" value="1"/>
</dbReference>
<keyword evidence="4" id="KW-1185">Reference proteome</keyword>
<dbReference type="SUPFAM" id="SSF46767">
    <property type="entry name" value="Methylated DNA-protein cysteine methyltransferase, C-terminal domain"/>
    <property type="match status" value="1"/>
</dbReference>
<organism evidence="3 4">
    <name type="scientific">Niabella ginsengisoli</name>
    <dbReference type="NCBI Taxonomy" id="522298"/>
    <lineage>
        <taxon>Bacteria</taxon>
        <taxon>Pseudomonadati</taxon>
        <taxon>Bacteroidota</taxon>
        <taxon>Chitinophagia</taxon>
        <taxon>Chitinophagales</taxon>
        <taxon>Chitinophagaceae</taxon>
        <taxon>Niabella</taxon>
    </lineage>
</organism>
<dbReference type="RefSeq" id="WP_240831752.1">
    <property type="nucleotide sequence ID" value="NZ_JAKWBL010000004.1"/>
</dbReference>
<dbReference type="Proteomes" id="UP001202248">
    <property type="component" value="Unassembled WGS sequence"/>
</dbReference>